<feature type="transmembrane region" description="Helical" evidence="13">
    <location>
        <begin position="192"/>
        <end position="213"/>
    </location>
</feature>
<dbReference type="InterPro" id="IPR002528">
    <property type="entry name" value="MATE_fam"/>
</dbReference>
<organism evidence="14 15">
    <name type="scientific">Hathewaya proteolytica DSM 3090</name>
    <dbReference type="NCBI Taxonomy" id="1121331"/>
    <lineage>
        <taxon>Bacteria</taxon>
        <taxon>Bacillati</taxon>
        <taxon>Bacillota</taxon>
        <taxon>Clostridia</taxon>
        <taxon>Eubacteriales</taxon>
        <taxon>Clostridiaceae</taxon>
        <taxon>Hathewaya</taxon>
    </lineage>
</organism>
<keyword evidence="10" id="KW-0406">Ion transport</keyword>
<dbReference type="GO" id="GO:0005886">
    <property type="term" value="C:plasma membrane"/>
    <property type="evidence" value="ECO:0007669"/>
    <property type="project" value="UniProtKB-SubCell"/>
</dbReference>
<dbReference type="EMBL" id="FRAD01000014">
    <property type="protein sequence ID" value="SHK10503.1"/>
    <property type="molecule type" value="Genomic_DNA"/>
</dbReference>
<feature type="transmembrane region" description="Helical" evidence="13">
    <location>
        <begin position="314"/>
        <end position="333"/>
    </location>
</feature>
<evidence type="ECO:0000256" key="6">
    <source>
        <dbReference type="ARBA" id="ARBA00022449"/>
    </source>
</evidence>
<evidence type="ECO:0000256" key="12">
    <source>
        <dbReference type="ARBA" id="ARBA00031636"/>
    </source>
</evidence>
<keyword evidence="6" id="KW-0050">Antiport</keyword>
<feature type="transmembrane region" description="Helical" evidence="13">
    <location>
        <begin position="413"/>
        <end position="431"/>
    </location>
</feature>
<evidence type="ECO:0000256" key="9">
    <source>
        <dbReference type="ARBA" id="ARBA00022989"/>
    </source>
</evidence>
<dbReference type="GO" id="GO:0042910">
    <property type="term" value="F:xenobiotic transmembrane transporter activity"/>
    <property type="evidence" value="ECO:0007669"/>
    <property type="project" value="InterPro"/>
</dbReference>
<accession>A0A1M6PRD3</accession>
<reference evidence="14 15" key="1">
    <citation type="submission" date="2016-11" db="EMBL/GenBank/DDBJ databases">
        <authorList>
            <person name="Jaros S."/>
            <person name="Januszkiewicz K."/>
            <person name="Wedrychowicz H."/>
        </authorList>
    </citation>
    <scope>NUCLEOTIDE SEQUENCE [LARGE SCALE GENOMIC DNA]</scope>
    <source>
        <strain evidence="14 15">DSM 3090</strain>
    </source>
</reference>
<evidence type="ECO:0000313" key="15">
    <source>
        <dbReference type="Proteomes" id="UP000183952"/>
    </source>
</evidence>
<dbReference type="Proteomes" id="UP000183952">
    <property type="component" value="Unassembled WGS sequence"/>
</dbReference>
<evidence type="ECO:0000256" key="7">
    <source>
        <dbReference type="ARBA" id="ARBA00022475"/>
    </source>
</evidence>
<evidence type="ECO:0000256" key="13">
    <source>
        <dbReference type="SAM" id="Phobius"/>
    </source>
</evidence>
<gene>
    <name evidence="14" type="ORF">SAMN02745248_01772</name>
</gene>
<keyword evidence="7" id="KW-1003">Cell membrane</keyword>
<dbReference type="InterPro" id="IPR050222">
    <property type="entry name" value="MATE_MdtK"/>
</dbReference>
<evidence type="ECO:0000256" key="2">
    <source>
        <dbReference type="ARBA" id="ARBA00004651"/>
    </source>
</evidence>
<evidence type="ECO:0000256" key="1">
    <source>
        <dbReference type="ARBA" id="ARBA00003408"/>
    </source>
</evidence>
<feature type="transmembrane region" description="Helical" evidence="13">
    <location>
        <begin position="353"/>
        <end position="372"/>
    </location>
</feature>
<keyword evidence="5" id="KW-0813">Transport</keyword>
<dbReference type="Pfam" id="PF01554">
    <property type="entry name" value="MatE"/>
    <property type="match status" value="2"/>
</dbReference>
<protein>
    <recommendedName>
        <fullName evidence="4">Probable multidrug resistance protein NorM</fullName>
    </recommendedName>
    <alternativeName>
        <fullName evidence="12">Multidrug-efflux transporter</fullName>
    </alternativeName>
</protein>
<dbReference type="PIRSF" id="PIRSF006603">
    <property type="entry name" value="DinF"/>
    <property type="match status" value="1"/>
</dbReference>
<feature type="transmembrane region" description="Helical" evidence="13">
    <location>
        <begin position="165"/>
        <end position="186"/>
    </location>
</feature>
<evidence type="ECO:0000256" key="8">
    <source>
        <dbReference type="ARBA" id="ARBA00022692"/>
    </source>
</evidence>
<feature type="transmembrane region" description="Helical" evidence="13">
    <location>
        <begin position="53"/>
        <end position="76"/>
    </location>
</feature>
<evidence type="ECO:0000256" key="10">
    <source>
        <dbReference type="ARBA" id="ARBA00023065"/>
    </source>
</evidence>
<feature type="transmembrane region" description="Helical" evidence="13">
    <location>
        <begin position="384"/>
        <end position="407"/>
    </location>
</feature>
<dbReference type="AlphaFoldDB" id="A0A1M6PRD3"/>
<dbReference type="GO" id="GO:0006811">
    <property type="term" value="P:monoatomic ion transport"/>
    <property type="evidence" value="ECO:0007669"/>
    <property type="project" value="UniProtKB-KW"/>
</dbReference>
<feature type="transmembrane region" description="Helical" evidence="13">
    <location>
        <begin position="133"/>
        <end position="158"/>
    </location>
</feature>
<comment type="subcellular location">
    <subcellularLocation>
        <location evidence="2">Cell membrane</location>
        <topology evidence="2">Multi-pass membrane protein</topology>
    </subcellularLocation>
</comment>
<keyword evidence="9 13" id="KW-1133">Transmembrane helix</keyword>
<evidence type="ECO:0000256" key="5">
    <source>
        <dbReference type="ARBA" id="ARBA00022448"/>
    </source>
</evidence>
<dbReference type="CDD" id="cd13138">
    <property type="entry name" value="MATE_yoeA_like"/>
    <property type="match status" value="1"/>
</dbReference>
<dbReference type="OrthoDB" id="9776324at2"/>
<keyword evidence="15" id="KW-1185">Reference proteome</keyword>
<comment type="function">
    <text evidence="1">Multidrug efflux pump.</text>
</comment>
<dbReference type="RefSeq" id="WP_072903732.1">
    <property type="nucleotide sequence ID" value="NZ_FRAD01000014.1"/>
</dbReference>
<dbReference type="InterPro" id="IPR048279">
    <property type="entry name" value="MdtK-like"/>
</dbReference>
<evidence type="ECO:0000256" key="3">
    <source>
        <dbReference type="ARBA" id="ARBA00010199"/>
    </source>
</evidence>
<name>A0A1M6PRD3_9CLOT</name>
<dbReference type="NCBIfam" id="TIGR00797">
    <property type="entry name" value="matE"/>
    <property type="match status" value="1"/>
</dbReference>
<evidence type="ECO:0000256" key="4">
    <source>
        <dbReference type="ARBA" id="ARBA00020268"/>
    </source>
</evidence>
<keyword evidence="11 13" id="KW-0472">Membrane</keyword>
<comment type="similarity">
    <text evidence="3">Belongs to the multi antimicrobial extrusion (MATE) (TC 2.A.66.1) family.</text>
</comment>
<evidence type="ECO:0000256" key="11">
    <source>
        <dbReference type="ARBA" id="ARBA00023136"/>
    </source>
</evidence>
<sequence>MIKDLTIGNPGNVLFKLSLPMFISVIFQQLYNIADSIIAGRFAGESALAAVGASYPITMIFMAVAIGSNIGCSVVISQFFGAKNYKKMKTAISTTMISSLILSLLLTIIGLASSGFFMSIIKTPSNIFEQGKLYLNIYILGFILLFLYNICTGIFTALGDSSTPLYFLIGSSIGNVVLDYVFVAVFHWGVAGVAWATFIAQGIACILALFTLLKRVKEIKAGVYEKFSIEMLKRISNMAIPSILQQSFVSIGNIFIQGLVNSYGSSAIAGYSAAIKLNTFAITSFATLGNGMSNFTAQNVGAGKSHRVKEGYKSGILMVSAVALAFFAVYFFASNSMINLFMDSTGPALKTGTTFLKIVTPFYIIVAVKLLTDGVLRGASAMKEFMISTFTDLILRVVISFILASFFGEIGIWMSWPIGWTMGMILSVIYYRRGTLNRK</sequence>
<keyword evidence="8 13" id="KW-0812">Transmembrane</keyword>
<evidence type="ECO:0000313" key="14">
    <source>
        <dbReference type="EMBL" id="SHK10503.1"/>
    </source>
</evidence>
<dbReference type="PANTHER" id="PTHR43298:SF2">
    <property type="entry name" value="FMN_FAD EXPORTER YEEO-RELATED"/>
    <property type="match status" value="1"/>
</dbReference>
<feature type="transmembrane region" description="Helical" evidence="13">
    <location>
        <begin position="97"/>
        <end position="121"/>
    </location>
</feature>
<dbReference type="STRING" id="1121331.SAMN02745248_01772"/>
<dbReference type="PANTHER" id="PTHR43298">
    <property type="entry name" value="MULTIDRUG RESISTANCE PROTEIN NORM-RELATED"/>
    <property type="match status" value="1"/>
</dbReference>
<feature type="transmembrane region" description="Helical" evidence="13">
    <location>
        <begin position="12"/>
        <end position="33"/>
    </location>
</feature>
<proteinExistence type="inferred from homology"/>
<dbReference type="GO" id="GO:0015297">
    <property type="term" value="F:antiporter activity"/>
    <property type="evidence" value="ECO:0007669"/>
    <property type="project" value="UniProtKB-KW"/>
</dbReference>